<proteinExistence type="predicted"/>
<geneLocation type="plasmid" evidence="1 2">
    <name>lpA89</name>
</geneLocation>
<evidence type="ECO:0000313" key="1">
    <source>
        <dbReference type="EMBL" id="APR65333.1"/>
    </source>
</evidence>
<reference evidence="1" key="1">
    <citation type="submission" date="2016-02" db="EMBL/GenBank/DDBJ databases">
        <title>lpA89 plasmid of the avian spirochetosis agent Borrelia anserina Es.</title>
        <authorList>
            <person name="Elbir H."/>
            <person name="Sitlani P."/>
            <person name="Bergstroem S."/>
            <person name="Barbour A.G."/>
        </authorList>
    </citation>
    <scope>NUCLEOTIDE SEQUENCE [LARGE SCALE GENOMIC DNA]</scope>
    <source>
        <strain evidence="1">Es</strain>
        <plasmid evidence="1">lpA89</plasmid>
    </source>
</reference>
<dbReference type="PROSITE" id="PS51257">
    <property type="entry name" value="PROKAR_LIPOPROTEIN"/>
    <property type="match status" value="1"/>
</dbReference>
<evidence type="ECO:0000313" key="2">
    <source>
        <dbReference type="Proteomes" id="UP000185502"/>
    </source>
</evidence>
<organism evidence="1 2">
    <name type="scientific">Borrelia anserina Es</name>
    <dbReference type="NCBI Taxonomy" id="1365188"/>
    <lineage>
        <taxon>Bacteria</taxon>
        <taxon>Pseudomonadati</taxon>
        <taxon>Spirochaetota</taxon>
        <taxon>Spirochaetia</taxon>
        <taxon>Spirochaetales</taxon>
        <taxon>Borreliaceae</taxon>
        <taxon>Borrelia</taxon>
    </lineage>
</organism>
<dbReference type="EMBL" id="CP014325">
    <property type="protein sequence ID" value="APR65333.1"/>
    <property type="molecule type" value="Genomic_DNA"/>
</dbReference>
<name>A0ABM6FVP1_BORAN</name>
<protein>
    <recommendedName>
        <fullName evidence="3">Lipoprotein</fullName>
    </recommendedName>
</protein>
<accession>A0ABM6FVP1</accession>
<keyword evidence="2" id="KW-1185">Reference proteome</keyword>
<gene>
    <name evidence="1" type="ORF">N187_A14</name>
</gene>
<dbReference type="RefSeq" id="WP_075550345.1">
    <property type="nucleotide sequence ID" value="NZ_CP014325.1"/>
</dbReference>
<evidence type="ECO:0008006" key="3">
    <source>
        <dbReference type="Google" id="ProtNLM"/>
    </source>
</evidence>
<keyword evidence="1" id="KW-0614">Plasmid</keyword>
<dbReference type="Proteomes" id="UP000185502">
    <property type="component" value="Plasmid lpA89"/>
</dbReference>
<sequence length="284" mass="32497">MQKLCTIFLYIFSLISCKQGELSSKIITALLIAHRSEVKPSVINKLKDKDHKVGGKMNELQQPDINTENIEEKQKLILKKKAQEAYTKFEDRLIKYKLQLINERSQLNLKNYELNIPFKKISPIFNETEQQEDIYAALGNDISIITDLEKILNILDLKKSASYTYGDTKVAIHFLNLLLKISEYTKKLINTHLSSTTLKRIKNSKSVEDIIVIYDLLEEFIKERENAIKTIQNQITSLASKKDKQAILDELKRTVGLNGSNGADIQKASYSIIKIVACMAYLVK</sequence>